<evidence type="ECO:0000256" key="1">
    <source>
        <dbReference type="SAM" id="SignalP"/>
    </source>
</evidence>
<evidence type="ECO:0000313" key="3">
    <source>
        <dbReference type="Proteomes" id="UP000800200"/>
    </source>
</evidence>
<feature type="signal peptide" evidence="1">
    <location>
        <begin position="1"/>
        <end position="19"/>
    </location>
</feature>
<organism evidence="2 3">
    <name type="scientific">Zopfia rhizophila CBS 207.26</name>
    <dbReference type="NCBI Taxonomy" id="1314779"/>
    <lineage>
        <taxon>Eukaryota</taxon>
        <taxon>Fungi</taxon>
        <taxon>Dikarya</taxon>
        <taxon>Ascomycota</taxon>
        <taxon>Pezizomycotina</taxon>
        <taxon>Dothideomycetes</taxon>
        <taxon>Dothideomycetes incertae sedis</taxon>
        <taxon>Zopfiaceae</taxon>
        <taxon>Zopfia</taxon>
    </lineage>
</organism>
<protein>
    <recommendedName>
        <fullName evidence="4">Beta/gamma crystallin 'Greek key' domain-containing protein</fullName>
    </recommendedName>
</protein>
<keyword evidence="3" id="KW-1185">Reference proteome</keyword>
<gene>
    <name evidence="2" type="ORF">K469DRAFT_748847</name>
</gene>
<dbReference type="Gene3D" id="2.60.20.10">
    <property type="entry name" value="Crystallins"/>
    <property type="match status" value="1"/>
</dbReference>
<evidence type="ECO:0008006" key="4">
    <source>
        <dbReference type="Google" id="ProtNLM"/>
    </source>
</evidence>
<name>A0A6A6E6N1_9PEZI</name>
<dbReference type="SUPFAM" id="SSF49695">
    <property type="entry name" value="gamma-Crystallin-like"/>
    <property type="match status" value="1"/>
</dbReference>
<accession>A0A6A6E6N1</accession>
<dbReference type="AlphaFoldDB" id="A0A6A6E6N1"/>
<reference evidence="2" key="1">
    <citation type="journal article" date="2020" name="Stud. Mycol.">
        <title>101 Dothideomycetes genomes: a test case for predicting lifestyles and emergence of pathogens.</title>
        <authorList>
            <person name="Haridas S."/>
            <person name="Albert R."/>
            <person name="Binder M."/>
            <person name="Bloem J."/>
            <person name="Labutti K."/>
            <person name="Salamov A."/>
            <person name="Andreopoulos B."/>
            <person name="Baker S."/>
            <person name="Barry K."/>
            <person name="Bills G."/>
            <person name="Bluhm B."/>
            <person name="Cannon C."/>
            <person name="Castanera R."/>
            <person name="Culley D."/>
            <person name="Daum C."/>
            <person name="Ezra D."/>
            <person name="Gonzalez J."/>
            <person name="Henrissat B."/>
            <person name="Kuo A."/>
            <person name="Liang C."/>
            <person name="Lipzen A."/>
            <person name="Lutzoni F."/>
            <person name="Magnuson J."/>
            <person name="Mondo S."/>
            <person name="Nolan M."/>
            <person name="Ohm R."/>
            <person name="Pangilinan J."/>
            <person name="Park H.-J."/>
            <person name="Ramirez L."/>
            <person name="Alfaro M."/>
            <person name="Sun H."/>
            <person name="Tritt A."/>
            <person name="Yoshinaga Y."/>
            <person name="Zwiers L.-H."/>
            <person name="Turgeon B."/>
            <person name="Goodwin S."/>
            <person name="Spatafora J."/>
            <person name="Crous P."/>
            <person name="Grigoriev I."/>
        </authorList>
    </citation>
    <scope>NUCLEOTIDE SEQUENCE</scope>
    <source>
        <strain evidence="2">CBS 207.26</strain>
    </source>
</reference>
<evidence type="ECO:0000313" key="2">
    <source>
        <dbReference type="EMBL" id="KAF2187581.1"/>
    </source>
</evidence>
<dbReference type="OrthoDB" id="3926271at2759"/>
<dbReference type="EMBL" id="ML994626">
    <property type="protein sequence ID" value="KAF2187581.1"/>
    <property type="molecule type" value="Genomic_DNA"/>
</dbReference>
<feature type="chain" id="PRO_5025352727" description="Beta/gamma crystallin 'Greek key' domain-containing protein" evidence="1">
    <location>
        <begin position="20"/>
        <end position="110"/>
    </location>
</feature>
<dbReference type="Proteomes" id="UP000800200">
    <property type="component" value="Unassembled WGS sequence"/>
</dbReference>
<sequence length="110" mass="11873">MHTKYVFTILTTLTVATFGTPDATSKRQTFTVEAFEHTGYTGQSRKYEATSGVCQDTGDLNDSISSIKTGGHACTLYRDYSCQGASFGIAGDVPSLQGVFNDQMSSFRCS</sequence>
<keyword evidence="1" id="KW-0732">Signal</keyword>
<dbReference type="InterPro" id="IPR011024">
    <property type="entry name" value="G_crystallin-like"/>
</dbReference>
<proteinExistence type="predicted"/>